<proteinExistence type="predicted"/>
<reference evidence="2" key="1">
    <citation type="submission" date="2020-05" db="EMBL/GenBank/DDBJ databases">
        <authorList>
            <person name="Chiriac C."/>
            <person name="Salcher M."/>
            <person name="Ghai R."/>
            <person name="Kavagutti S V."/>
        </authorList>
    </citation>
    <scope>NUCLEOTIDE SEQUENCE</scope>
</reference>
<dbReference type="AlphaFoldDB" id="A0A6J7GGT9"/>
<dbReference type="Pfam" id="PF01593">
    <property type="entry name" value="Amino_oxidase"/>
    <property type="match status" value="1"/>
</dbReference>
<dbReference type="SUPFAM" id="SSF51905">
    <property type="entry name" value="FAD/NAD(P)-binding domain"/>
    <property type="match status" value="1"/>
</dbReference>
<dbReference type="PROSITE" id="PS51257">
    <property type="entry name" value="PROKAR_LIPOPROTEIN"/>
    <property type="match status" value="1"/>
</dbReference>
<dbReference type="EMBL" id="CAFBMK010000040">
    <property type="protein sequence ID" value="CAB4907292.1"/>
    <property type="molecule type" value="Genomic_DNA"/>
</dbReference>
<dbReference type="GO" id="GO:0016491">
    <property type="term" value="F:oxidoreductase activity"/>
    <property type="evidence" value="ECO:0007669"/>
    <property type="project" value="InterPro"/>
</dbReference>
<gene>
    <name evidence="2" type="ORF">UFOPK3564_00979</name>
</gene>
<dbReference type="InterPro" id="IPR050464">
    <property type="entry name" value="Zeta_carotene_desat/Oxidored"/>
</dbReference>
<dbReference type="InterPro" id="IPR002937">
    <property type="entry name" value="Amino_oxidase"/>
</dbReference>
<organism evidence="2">
    <name type="scientific">freshwater metagenome</name>
    <dbReference type="NCBI Taxonomy" id="449393"/>
    <lineage>
        <taxon>unclassified sequences</taxon>
        <taxon>metagenomes</taxon>
        <taxon>ecological metagenomes</taxon>
    </lineage>
</organism>
<sequence length="425" mass="47389">MRVAVVGTGSAGLACAHRLAEQHEVTIFEAAGRPGGHTHTRDVQVDGGSFPVDSGFIVCNDHTYPNFLALMDELGVALRPTNMSFGVTAREFDFEYHAESVGGLFAQRRNALDPRFLRMVAEYVRFNRVARRFLASGDETTSLRELLRRERFSTWFAERLIVPQASAVWSADPAQLWEFPAIFLIRFFENHGMLSLRDRPQWMTVVGGSRAYVDALLAPLADRLELGTPVTGVRRSPDGVTVRTADGTQTDFDQVVLACHSDQALAVLEDPTDDERAVLGAIPYQENAATLHTDTSIMPRRRAAWSSWNAHLLREPKDRATLTYDMNRLQGFDTPTRLLVTLNMDEAIADELVLERMVYHHPVFTTPGLAAQRRWADVSGTAGRTHYAGAYWRWGFHEDGVWSGLRVARSLGSTVPLHDAQRAAA</sequence>
<name>A0A6J7GGT9_9ZZZZ</name>
<feature type="domain" description="Amine oxidase" evidence="1">
    <location>
        <begin position="11"/>
        <end position="284"/>
    </location>
</feature>
<dbReference type="Gene3D" id="3.50.50.60">
    <property type="entry name" value="FAD/NAD(P)-binding domain"/>
    <property type="match status" value="1"/>
</dbReference>
<evidence type="ECO:0000259" key="1">
    <source>
        <dbReference type="Pfam" id="PF01593"/>
    </source>
</evidence>
<dbReference type="PANTHER" id="PTHR42923:SF17">
    <property type="entry name" value="AMINE OXIDASE DOMAIN-CONTAINING PROTEIN"/>
    <property type="match status" value="1"/>
</dbReference>
<evidence type="ECO:0000313" key="2">
    <source>
        <dbReference type="EMBL" id="CAB4907292.1"/>
    </source>
</evidence>
<dbReference type="PANTHER" id="PTHR42923">
    <property type="entry name" value="PROTOPORPHYRINOGEN OXIDASE"/>
    <property type="match status" value="1"/>
</dbReference>
<accession>A0A6J7GGT9</accession>
<dbReference type="InterPro" id="IPR036188">
    <property type="entry name" value="FAD/NAD-bd_sf"/>
</dbReference>
<protein>
    <submittedName>
        <fullName evidence="2">Unannotated protein</fullName>
    </submittedName>
</protein>